<sequence length="101" mass="11500">MSQHLPNLDHIFPMVHRKVNPASHSDQLVLTLQHLKCCNTPPNLDHIFPMILKCHNASNLDHIFPMVHRKVNPTSRSDQFVLTLQHLPVFISPPCTNSISP</sequence>
<dbReference type="AlphaFoldDB" id="A0A0E9WJ16"/>
<reference evidence="1" key="1">
    <citation type="submission" date="2014-11" db="EMBL/GenBank/DDBJ databases">
        <authorList>
            <person name="Amaro Gonzalez C."/>
        </authorList>
    </citation>
    <scope>NUCLEOTIDE SEQUENCE</scope>
</reference>
<protein>
    <submittedName>
        <fullName evidence="1">Uncharacterized protein</fullName>
    </submittedName>
</protein>
<organism evidence="1">
    <name type="scientific">Anguilla anguilla</name>
    <name type="common">European freshwater eel</name>
    <name type="synonym">Muraena anguilla</name>
    <dbReference type="NCBI Taxonomy" id="7936"/>
    <lineage>
        <taxon>Eukaryota</taxon>
        <taxon>Metazoa</taxon>
        <taxon>Chordata</taxon>
        <taxon>Craniata</taxon>
        <taxon>Vertebrata</taxon>
        <taxon>Euteleostomi</taxon>
        <taxon>Actinopterygii</taxon>
        <taxon>Neopterygii</taxon>
        <taxon>Teleostei</taxon>
        <taxon>Anguilliformes</taxon>
        <taxon>Anguillidae</taxon>
        <taxon>Anguilla</taxon>
    </lineage>
</organism>
<evidence type="ECO:0000313" key="1">
    <source>
        <dbReference type="EMBL" id="JAH90337.1"/>
    </source>
</evidence>
<dbReference type="EMBL" id="GBXM01018240">
    <property type="protein sequence ID" value="JAH90337.1"/>
    <property type="molecule type" value="Transcribed_RNA"/>
</dbReference>
<accession>A0A0E9WJ16</accession>
<reference evidence="1" key="2">
    <citation type="journal article" date="2015" name="Fish Shellfish Immunol.">
        <title>Early steps in the European eel (Anguilla anguilla)-Vibrio vulnificus interaction in the gills: Role of the RtxA13 toxin.</title>
        <authorList>
            <person name="Callol A."/>
            <person name="Pajuelo D."/>
            <person name="Ebbesson L."/>
            <person name="Teles M."/>
            <person name="MacKenzie S."/>
            <person name="Amaro C."/>
        </authorList>
    </citation>
    <scope>NUCLEOTIDE SEQUENCE</scope>
</reference>
<proteinExistence type="predicted"/>
<name>A0A0E9WJ16_ANGAN</name>